<dbReference type="InterPro" id="IPR003593">
    <property type="entry name" value="AAA+_ATPase"/>
</dbReference>
<dbReference type="PANTHER" id="PTHR43038">
    <property type="entry name" value="ATP-BINDING CASSETTE, SUB-FAMILY H, MEMBER 1"/>
    <property type="match status" value="1"/>
</dbReference>
<dbReference type="RefSeq" id="WP_132074303.1">
    <property type="nucleotide sequence ID" value="NZ_SLVU01000006.1"/>
</dbReference>
<keyword evidence="2" id="KW-0547">Nucleotide-binding</keyword>
<keyword evidence="3 5" id="KW-0067">ATP-binding</keyword>
<dbReference type="GO" id="GO:0005524">
    <property type="term" value="F:ATP binding"/>
    <property type="evidence" value="ECO:0007669"/>
    <property type="project" value="UniProtKB-KW"/>
</dbReference>
<dbReference type="EMBL" id="SLVU01000006">
    <property type="protein sequence ID" value="TCN31250.1"/>
    <property type="molecule type" value="Genomic_DNA"/>
</dbReference>
<evidence type="ECO:0000313" key="5">
    <source>
        <dbReference type="EMBL" id="TCN31250.1"/>
    </source>
</evidence>
<dbReference type="InterPro" id="IPR003439">
    <property type="entry name" value="ABC_transporter-like_ATP-bd"/>
</dbReference>
<accession>A0A4V2RF51</accession>
<evidence type="ECO:0000256" key="2">
    <source>
        <dbReference type="ARBA" id="ARBA00022741"/>
    </source>
</evidence>
<dbReference type="PROSITE" id="PS50893">
    <property type="entry name" value="ABC_TRANSPORTER_2"/>
    <property type="match status" value="2"/>
</dbReference>
<dbReference type="SMART" id="SM00382">
    <property type="entry name" value="AAA"/>
    <property type="match status" value="2"/>
</dbReference>
<name>A0A4V2RF51_9HYPH</name>
<dbReference type="Gene3D" id="3.40.50.300">
    <property type="entry name" value="P-loop containing nucleotide triphosphate hydrolases"/>
    <property type="match status" value="2"/>
</dbReference>
<reference evidence="5 6" key="1">
    <citation type="submission" date="2019-03" db="EMBL/GenBank/DDBJ databases">
        <title>Genomic Encyclopedia of Type Strains, Phase IV (KMG-V): Genome sequencing to study the core and pangenomes of soil and plant-associated prokaryotes.</title>
        <authorList>
            <person name="Whitman W."/>
        </authorList>
    </citation>
    <scope>NUCLEOTIDE SEQUENCE [LARGE SCALE GENOMIC DNA]</scope>
    <source>
        <strain evidence="5 6">23C40</strain>
    </source>
</reference>
<protein>
    <submittedName>
        <fullName evidence="5">ABC-2 type transport system ATP-binding protein</fullName>
    </submittedName>
</protein>
<dbReference type="Proteomes" id="UP000295043">
    <property type="component" value="Unassembled WGS sequence"/>
</dbReference>
<evidence type="ECO:0000313" key="6">
    <source>
        <dbReference type="Proteomes" id="UP000295043"/>
    </source>
</evidence>
<sequence length="582" mass="63208">MTSAPDNASAAVPFVRLSSVSKRFGEAPPALDSIDGVIAGGRITGLVGPDGAGKTTLIRLMTGLMLPDQGTVEVLGYDTRRDPASIQAAIGYMPQRFGLYEDLSVQENLDLYADLRGLPLAERGRTFAELLEFTDLARFTTRLAGKLSGGMKQKLGLACALLRKPRLLLLDEPGVGVDPISRRDLWKMVENLTAEGIGVLWSTAYLDEAEVCDHVLLLNQGRLLFSGSPHEMTGRVEDRVFRLSGTVGRRRERLARLLDQEGVVDGVIQGEAIRLVMKPGLTPPSFDEASSPRAAAAQPRFEDAFVDMLGGGPGGRSQLAETQRPFTADGGRPVIEARGLTKRFGDFTAADNITFDIPRGEIFGLLGPNGAGKSTTFKMLCGLLKPTAGEGRVAGVDLRRDAAEARNRLGYMAQKFSLYGDLSVLQNLNFFAGVYGLSGLRKRERIDLMTEIFDFRGIHDMSAKDLPLGLKQRLALACAVLHEPEVLFLDEPTSGVDPITRREFWTHINGLVEKGVTVLVTTHFMDEAEYCDRISLIYRGRSIALGSPDEMKARVAGKDLPDPTMEDAFIALVQASEAKEAA</sequence>
<proteinExistence type="inferred from homology"/>
<evidence type="ECO:0000256" key="3">
    <source>
        <dbReference type="ARBA" id="ARBA00022840"/>
    </source>
</evidence>
<dbReference type="AlphaFoldDB" id="A0A4V2RF51"/>
<dbReference type="InterPro" id="IPR017871">
    <property type="entry name" value="ABC_transporter-like_CS"/>
</dbReference>
<feature type="domain" description="ABC transporter" evidence="4">
    <location>
        <begin position="15"/>
        <end position="245"/>
    </location>
</feature>
<organism evidence="5 6">
    <name type="scientific">Sinorhizobium americanum</name>
    <dbReference type="NCBI Taxonomy" id="194963"/>
    <lineage>
        <taxon>Bacteria</taxon>
        <taxon>Pseudomonadati</taxon>
        <taxon>Pseudomonadota</taxon>
        <taxon>Alphaproteobacteria</taxon>
        <taxon>Hyphomicrobiales</taxon>
        <taxon>Rhizobiaceae</taxon>
        <taxon>Sinorhizobium/Ensifer group</taxon>
        <taxon>Sinorhizobium</taxon>
    </lineage>
</organism>
<dbReference type="GO" id="GO:0016887">
    <property type="term" value="F:ATP hydrolysis activity"/>
    <property type="evidence" value="ECO:0007669"/>
    <property type="project" value="InterPro"/>
</dbReference>
<dbReference type="Pfam" id="PF00005">
    <property type="entry name" value="ABC_tran"/>
    <property type="match status" value="2"/>
</dbReference>
<gene>
    <name evidence="5" type="ORF">EV184_10622</name>
</gene>
<dbReference type="PROSITE" id="PS00211">
    <property type="entry name" value="ABC_TRANSPORTER_1"/>
    <property type="match status" value="1"/>
</dbReference>
<dbReference type="PANTHER" id="PTHR43038:SF3">
    <property type="entry name" value="ABC TRANSPORTER G FAMILY MEMBER 20 ISOFORM X1"/>
    <property type="match status" value="1"/>
</dbReference>
<dbReference type="SUPFAM" id="SSF52540">
    <property type="entry name" value="P-loop containing nucleoside triphosphate hydrolases"/>
    <property type="match status" value="2"/>
</dbReference>
<evidence type="ECO:0000259" key="4">
    <source>
        <dbReference type="PROSITE" id="PS50893"/>
    </source>
</evidence>
<comment type="similarity">
    <text evidence="1">Belongs to the ABC transporter superfamily.</text>
</comment>
<evidence type="ECO:0000256" key="1">
    <source>
        <dbReference type="ARBA" id="ARBA00005417"/>
    </source>
</evidence>
<dbReference type="CDD" id="cd03230">
    <property type="entry name" value="ABC_DR_subfamily_A"/>
    <property type="match status" value="1"/>
</dbReference>
<feature type="domain" description="ABC transporter" evidence="4">
    <location>
        <begin position="335"/>
        <end position="564"/>
    </location>
</feature>
<comment type="caution">
    <text evidence="5">The sequence shown here is derived from an EMBL/GenBank/DDBJ whole genome shotgun (WGS) entry which is preliminary data.</text>
</comment>
<dbReference type="InterPro" id="IPR027417">
    <property type="entry name" value="P-loop_NTPase"/>
</dbReference>